<keyword evidence="1" id="KW-0143">Chaperone</keyword>
<feature type="domain" description="J" evidence="2">
    <location>
        <begin position="37"/>
        <end position="101"/>
    </location>
</feature>
<dbReference type="InterPro" id="IPR036869">
    <property type="entry name" value="J_dom_sf"/>
</dbReference>
<dbReference type="Gene3D" id="1.10.287.110">
    <property type="entry name" value="DnaJ domain"/>
    <property type="match status" value="1"/>
</dbReference>
<dbReference type="SUPFAM" id="SSF46565">
    <property type="entry name" value="Chaperone J-domain"/>
    <property type="match status" value="1"/>
</dbReference>
<dbReference type="PRINTS" id="PR00625">
    <property type="entry name" value="JDOMAIN"/>
</dbReference>
<protein>
    <recommendedName>
        <fullName evidence="2">J domain-containing protein</fullName>
    </recommendedName>
</protein>
<dbReference type="PANTHER" id="PTHR44145">
    <property type="entry name" value="DNAJ HOMOLOG SUBFAMILY A MEMBER 3, MITOCHONDRIAL"/>
    <property type="match status" value="1"/>
</dbReference>
<dbReference type="CDD" id="cd06257">
    <property type="entry name" value="DnaJ"/>
    <property type="match status" value="1"/>
</dbReference>
<keyword evidence="4" id="KW-1185">Reference proteome</keyword>
<dbReference type="SMART" id="SM00271">
    <property type="entry name" value="DnaJ"/>
    <property type="match status" value="1"/>
</dbReference>
<dbReference type="InterPro" id="IPR051938">
    <property type="entry name" value="Apopto_cytoskel_mod"/>
</dbReference>
<dbReference type="PROSITE" id="PS50076">
    <property type="entry name" value="DNAJ_2"/>
    <property type="match status" value="1"/>
</dbReference>
<name>A0A8W8K1M0_MAGGI</name>
<dbReference type="EnsemblMetazoa" id="G21246.16">
    <property type="protein sequence ID" value="G21246.16:cds"/>
    <property type="gene ID" value="G21246"/>
</dbReference>
<organism evidence="3 4">
    <name type="scientific">Magallana gigas</name>
    <name type="common">Pacific oyster</name>
    <name type="synonym">Crassostrea gigas</name>
    <dbReference type="NCBI Taxonomy" id="29159"/>
    <lineage>
        <taxon>Eukaryota</taxon>
        <taxon>Metazoa</taxon>
        <taxon>Spiralia</taxon>
        <taxon>Lophotrochozoa</taxon>
        <taxon>Mollusca</taxon>
        <taxon>Bivalvia</taxon>
        <taxon>Autobranchia</taxon>
        <taxon>Pteriomorphia</taxon>
        <taxon>Ostreida</taxon>
        <taxon>Ostreoidea</taxon>
        <taxon>Ostreidae</taxon>
        <taxon>Magallana</taxon>
    </lineage>
</organism>
<dbReference type="AlphaFoldDB" id="A0A8W8K1M0"/>
<accession>A0A8W8K1M0</accession>
<evidence type="ECO:0000313" key="3">
    <source>
        <dbReference type="EnsemblMetazoa" id="G21246.16:cds"/>
    </source>
</evidence>
<proteinExistence type="predicted"/>
<dbReference type="InterPro" id="IPR001623">
    <property type="entry name" value="DnaJ_domain"/>
</dbReference>
<sequence>MTNFTKSLNCAASRLAHLRVSQNFACRIHTTNRCMKNYYRTLGLEYNATDHQVKQAYKKLAVKYSPNRNRTERGAAIFQEVTEAYKVLGNEKNRQEYDSRLSMRLK</sequence>
<dbReference type="Proteomes" id="UP000005408">
    <property type="component" value="Unassembled WGS sequence"/>
</dbReference>
<reference evidence="3" key="1">
    <citation type="submission" date="2022-08" db="UniProtKB">
        <authorList>
            <consortium name="EnsemblMetazoa"/>
        </authorList>
    </citation>
    <scope>IDENTIFICATION</scope>
    <source>
        <strain evidence="3">05x7-T-G4-1.051#20</strain>
    </source>
</reference>
<evidence type="ECO:0000313" key="4">
    <source>
        <dbReference type="Proteomes" id="UP000005408"/>
    </source>
</evidence>
<evidence type="ECO:0000259" key="2">
    <source>
        <dbReference type="PROSITE" id="PS50076"/>
    </source>
</evidence>
<dbReference type="Pfam" id="PF00226">
    <property type="entry name" value="DnaJ"/>
    <property type="match status" value="1"/>
</dbReference>
<dbReference type="PANTHER" id="PTHR44145:SF3">
    <property type="entry name" value="DNAJ HOMOLOG SUBFAMILY A MEMBER 3, MITOCHONDRIAL"/>
    <property type="match status" value="1"/>
</dbReference>
<evidence type="ECO:0000256" key="1">
    <source>
        <dbReference type="ARBA" id="ARBA00023186"/>
    </source>
</evidence>